<name>A0ABY1TWG5_XANCH</name>
<accession>A0ABY1TWG5</accession>
<organism evidence="1 2">
    <name type="scientific">Xanthomonas campestris pv. phaseoli</name>
    <dbReference type="NCBI Taxonomy" id="317013"/>
    <lineage>
        <taxon>Bacteria</taxon>
        <taxon>Pseudomonadati</taxon>
        <taxon>Pseudomonadota</taxon>
        <taxon>Gammaproteobacteria</taxon>
        <taxon>Lysobacterales</taxon>
        <taxon>Lysobacteraceae</taxon>
        <taxon>Xanthomonas</taxon>
    </lineage>
</organism>
<proteinExistence type="predicted"/>
<dbReference type="Proteomes" id="UP000234181">
    <property type="component" value="Unassembled WGS sequence"/>
</dbReference>
<evidence type="ECO:0008006" key="3">
    <source>
        <dbReference type="Google" id="ProtNLM"/>
    </source>
</evidence>
<evidence type="ECO:0000313" key="1">
    <source>
        <dbReference type="EMBL" id="SON86827.1"/>
    </source>
</evidence>
<dbReference type="EMBL" id="OCYT01000136">
    <property type="protein sequence ID" value="SON86827.1"/>
    <property type="molecule type" value="Genomic_DNA"/>
</dbReference>
<evidence type="ECO:0000313" key="2">
    <source>
        <dbReference type="Proteomes" id="UP000234181"/>
    </source>
</evidence>
<sequence length="318" mass="35122">MLQIAWVVISFGLVAQRSGEHAATFEVVIPRHRVLLAHALGDLSWPDQRGVVTAFVDGEQRDQIVAVGRIVFVPFVAPHPTLGQAGRGREIGLGHIHHRRLQVRMGAERAADHVVVPLPLTALDRKGLVHRDHAAAVAHIFLEVGPLGGIQIGGRRIEQYNGRVVRQIAIEGFGIPRPHHLNIMLARHRFELRFGHGDIVVVILIGNGGHQDLELLGRRVECADQQQAQQPYRFHAVTRGGDDHPEVYLCDEGMPSHAFGIAVDRPTTDGQGKQTRIDAIAKQARMRACVQRRSTLAYTMPHTCARDAWLQCGDQPLA</sequence>
<protein>
    <recommendedName>
        <fullName evidence="3">Secreted protein</fullName>
    </recommendedName>
</protein>
<reference evidence="1 2" key="1">
    <citation type="submission" date="2017-10" db="EMBL/GenBank/DDBJ databases">
        <authorList>
            <person name="Regsiter A."/>
            <person name="William W."/>
        </authorList>
    </citation>
    <scope>NUCLEOTIDE SEQUENCE [LARGE SCALE GENOMIC DNA]</scope>
    <source>
        <strain evidence="1 2">CFBP6984</strain>
    </source>
</reference>
<keyword evidence="2" id="KW-1185">Reference proteome</keyword>
<comment type="caution">
    <text evidence="1">The sequence shown here is derived from an EMBL/GenBank/DDBJ whole genome shotgun (WGS) entry which is preliminary data.</text>
</comment>
<gene>
    <name evidence="1" type="ORF">XAP6984_770047</name>
</gene>